<comment type="caution">
    <text evidence="7">The sequence shown here is derived from an EMBL/GenBank/DDBJ whole genome shotgun (WGS) entry which is preliminary data.</text>
</comment>
<dbReference type="InterPro" id="IPR050858">
    <property type="entry name" value="Mal-CoA-ACP_Trans/PKS_FabD"/>
</dbReference>
<evidence type="ECO:0000313" key="8">
    <source>
        <dbReference type="Proteomes" id="UP000054241"/>
    </source>
</evidence>
<dbReference type="InterPro" id="IPR001227">
    <property type="entry name" value="Ac_transferase_dom_sf"/>
</dbReference>
<keyword evidence="8" id="KW-1185">Reference proteome</keyword>
<dbReference type="AlphaFoldDB" id="A0A101NDU7"/>
<organism evidence="7 8">
    <name type="scientific">Streptomyces cellostaticus</name>
    <dbReference type="NCBI Taxonomy" id="67285"/>
    <lineage>
        <taxon>Bacteria</taxon>
        <taxon>Bacillati</taxon>
        <taxon>Actinomycetota</taxon>
        <taxon>Actinomycetes</taxon>
        <taxon>Kitasatosporales</taxon>
        <taxon>Streptomycetaceae</taxon>
        <taxon>Streptomyces</taxon>
    </lineage>
</organism>
<feature type="active site" evidence="5">
    <location>
        <position position="196"/>
    </location>
</feature>
<dbReference type="SMART" id="SM00827">
    <property type="entry name" value="PKS_AT"/>
    <property type="match status" value="1"/>
</dbReference>
<gene>
    <name evidence="7" type="ORF">AQI88_36815</name>
</gene>
<proteinExistence type="inferred from homology"/>
<dbReference type="InterPro" id="IPR016035">
    <property type="entry name" value="Acyl_Trfase/lysoPLipase"/>
</dbReference>
<dbReference type="InterPro" id="IPR014043">
    <property type="entry name" value="Acyl_transferase_dom"/>
</dbReference>
<keyword evidence="2 4" id="KW-0012">Acyltransferase</keyword>
<feature type="active site" evidence="5">
    <location>
        <position position="87"/>
    </location>
</feature>
<dbReference type="EMBL" id="LMWL01000077">
    <property type="protein sequence ID" value="KUM91423.1"/>
    <property type="molecule type" value="Genomic_DNA"/>
</dbReference>
<dbReference type="InterPro" id="IPR016036">
    <property type="entry name" value="Malonyl_transacylase_ACP-bd"/>
</dbReference>
<dbReference type="GO" id="GO:0006633">
    <property type="term" value="P:fatty acid biosynthetic process"/>
    <property type="evidence" value="ECO:0007669"/>
    <property type="project" value="TreeGrafter"/>
</dbReference>
<dbReference type="SUPFAM" id="SSF52151">
    <property type="entry name" value="FabD/lysophospholipase-like"/>
    <property type="match status" value="1"/>
</dbReference>
<name>A0A101NDU7_9ACTN</name>
<dbReference type="GO" id="GO:0005829">
    <property type="term" value="C:cytosol"/>
    <property type="evidence" value="ECO:0007669"/>
    <property type="project" value="TreeGrafter"/>
</dbReference>
<dbReference type="STRING" id="67285.AQI88_36815"/>
<feature type="domain" description="Malonyl-CoA:ACP transacylase (MAT)" evidence="6">
    <location>
        <begin position="1"/>
        <end position="305"/>
    </location>
</feature>
<dbReference type="GO" id="GO:0004314">
    <property type="term" value="F:[acyl-carrier-protein] S-malonyltransferase activity"/>
    <property type="evidence" value="ECO:0007669"/>
    <property type="project" value="UniProtKB-EC"/>
</dbReference>
<evidence type="ECO:0000256" key="1">
    <source>
        <dbReference type="ARBA" id="ARBA00022679"/>
    </source>
</evidence>
<dbReference type="PANTHER" id="PTHR42681:SF1">
    <property type="entry name" value="MALONYL-COA-ACYL CARRIER PROTEIN TRANSACYLASE, MITOCHONDRIAL"/>
    <property type="match status" value="1"/>
</dbReference>
<dbReference type="FunFam" id="3.30.70.250:FF:000001">
    <property type="entry name" value="Malonyl CoA-acyl carrier protein transacylase"/>
    <property type="match status" value="1"/>
</dbReference>
<reference evidence="7 8" key="1">
    <citation type="submission" date="2015-10" db="EMBL/GenBank/DDBJ databases">
        <title>Draft genome sequence of Streptomyces cellostaticus DSM 40189, type strain for the species Streptomyces cellostaticus.</title>
        <authorList>
            <person name="Ruckert C."/>
            <person name="Winkler A."/>
            <person name="Kalinowski J."/>
            <person name="Kampfer P."/>
            <person name="Glaeser S."/>
        </authorList>
    </citation>
    <scope>NUCLEOTIDE SEQUENCE [LARGE SCALE GENOMIC DNA]</scope>
    <source>
        <strain evidence="7 8">DSM 40189</strain>
    </source>
</reference>
<comment type="similarity">
    <text evidence="4">Belongs to the fabD family.</text>
</comment>
<evidence type="ECO:0000256" key="3">
    <source>
        <dbReference type="ARBA" id="ARBA00048462"/>
    </source>
</evidence>
<dbReference type="InterPro" id="IPR024925">
    <property type="entry name" value="Malonyl_CoA-ACP_transAc"/>
</dbReference>
<evidence type="ECO:0000256" key="5">
    <source>
        <dbReference type="PIRSR" id="PIRSR000446-1"/>
    </source>
</evidence>
<dbReference type="PIRSF" id="PIRSF000446">
    <property type="entry name" value="Mct"/>
    <property type="match status" value="1"/>
</dbReference>
<protein>
    <recommendedName>
        <fullName evidence="4">Malonyl CoA-acyl carrier protein transacylase</fullName>
        <ecNumber evidence="4">2.3.1.39</ecNumber>
    </recommendedName>
</protein>
<dbReference type="OrthoDB" id="3543921at2"/>
<dbReference type="Proteomes" id="UP000054241">
    <property type="component" value="Unassembled WGS sequence"/>
</dbReference>
<dbReference type="Gene3D" id="3.40.366.10">
    <property type="entry name" value="Malonyl-Coenzyme A Acyl Carrier Protein, domain 2"/>
    <property type="match status" value="1"/>
</dbReference>
<evidence type="ECO:0000259" key="6">
    <source>
        <dbReference type="SMART" id="SM00827"/>
    </source>
</evidence>
<dbReference type="Pfam" id="PF00698">
    <property type="entry name" value="Acyl_transf_1"/>
    <property type="match status" value="1"/>
</dbReference>
<dbReference type="SUPFAM" id="SSF55048">
    <property type="entry name" value="Probable ACP-binding domain of malonyl-CoA ACP transacylase"/>
    <property type="match status" value="1"/>
</dbReference>
<dbReference type="EC" id="2.3.1.39" evidence="4"/>
<sequence length="314" mass="32928">MFPGQGSQRPGMARDLLRHHGAIAGPLLLEADLALGLPLTEICTLGTAEDLAATEITQPAVVAMSLAVLEVLRREGHFAPGAVTGHSLGEYTALVAAGVLAPLDALRLVQIRGRLMADVGKLTPGGMAAVIGLDAAEVEAVCRQAAGHGLVEVANYNEARQTVISGEAPAVAAACELALARGAERAKALPVGAPFHCSLMAGIEAEFAAELSRCHFADPRTPVLSSVTGGWIRSGWHARELLRRQLAAPVRWVDVLHTAHAGGYGHFVEVGPGRVLSAFARHTVQEAVVRSTNDARRIASLINDNTSHQEKDMS</sequence>
<dbReference type="PANTHER" id="PTHR42681">
    <property type="entry name" value="MALONYL-COA-ACYL CARRIER PROTEIN TRANSACYLASE, MITOCHONDRIAL"/>
    <property type="match status" value="1"/>
</dbReference>
<comment type="catalytic activity">
    <reaction evidence="3 4">
        <text>holo-[ACP] + malonyl-CoA = malonyl-[ACP] + CoA</text>
        <dbReference type="Rhea" id="RHEA:41792"/>
        <dbReference type="Rhea" id="RHEA-COMP:9623"/>
        <dbReference type="Rhea" id="RHEA-COMP:9685"/>
        <dbReference type="ChEBI" id="CHEBI:57287"/>
        <dbReference type="ChEBI" id="CHEBI:57384"/>
        <dbReference type="ChEBI" id="CHEBI:64479"/>
        <dbReference type="ChEBI" id="CHEBI:78449"/>
        <dbReference type="EC" id="2.3.1.39"/>
    </reaction>
</comment>
<accession>A0A101NDU7</accession>
<evidence type="ECO:0000256" key="4">
    <source>
        <dbReference type="PIRNR" id="PIRNR000446"/>
    </source>
</evidence>
<dbReference type="Gene3D" id="3.30.70.250">
    <property type="entry name" value="Malonyl-CoA ACP transacylase, ACP-binding"/>
    <property type="match status" value="1"/>
</dbReference>
<evidence type="ECO:0000256" key="2">
    <source>
        <dbReference type="ARBA" id="ARBA00023315"/>
    </source>
</evidence>
<evidence type="ECO:0000313" key="7">
    <source>
        <dbReference type="EMBL" id="KUM91423.1"/>
    </source>
</evidence>
<keyword evidence="1 4" id="KW-0808">Transferase</keyword>